<gene>
    <name evidence="2" type="ORF">SAMN06296036_12815</name>
</gene>
<dbReference type="RefSeq" id="WP_132324557.1">
    <property type="nucleotide sequence ID" value="NZ_FWZT01000028.1"/>
</dbReference>
<dbReference type="GO" id="GO:0016020">
    <property type="term" value="C:membrane"/>
    <property type="evidence" value="ECO:0007669"/>
    <property type="project" value="GOC"/>
</dbReference>
<dbReference type="SUPFAM" id="SSF56219">
    <property type="entry name" value="DNase I-like"/>
    <property type="match status" value="1"/>
</dbReference>
<dbReference type="GO" id="GO:0004519">
    <property type="term" value="F:endonuclease activity"/>
    <property type="evidence" value="ECO:0007669"/>
    <property type="project" value="UniProtKB-KW"/>
</dbReference>
<keyword evidence="2" id="KW-0269">Exonuclease</keyword>
<organism evidence="2 3">
    <name type="scientific">Pseudobacteriovorax antillogorgiicola</name>
    <dbReference type="NCBI Taxonomy" id="1513793"/>
    <lineage>
        <taxon>Bacteria</taxon>
        <taxon>Pseudomonadati</taxon>
        <taxon>Bdellovibrionota</taxon>
        <taxon>Oligoflexia</taxon>
        <taxon>Oligoflexales</taxon>
        <taxon>Pseudobacteriovoracaceae</taxon>
        <taxon>Pseudobacteriovorax</taxon>
    </lineage>
</organism>
<name>A0A1Y6CS70_9BACT</name>
<reference evidence="3" key="1">
    <citation type="submission" date="2017-04" db="EMBL/GenBank/DDBJ databases">
        <authorList>
            <person name="Varghese N."/>
            <person name="Submissions S."/>
        </authorList>
    </citation>
    <scope>NUCLEOTIDE SEQUENCE [LARGE SCALE GENOMIC DNA]</scope>
    <source>
        <strain evidence="3">RKEM611</strain>
    </source>
</reference>
<dbReference type="GO" id="GO:0006506">
    <property type="term" value="P:GPI anchor biosynthetic process"/>
    <property type="evidence" value="ECO:0007669"/>
    <property type="project" value="TreeGrafter"/>
</dbReference>
<keyword evidence="2" id="KW-0378">Hydrolase</keyword>
<dbReference type="Pfam" id="PF03372">
    <property type="entry name" value="Exo_endo_phos"/>
    <property type="match status" value="1"/>
</dbReference>
<dbReference type="OrthoDB" id="5293344at2"/>
<evidence type="ECO:0000259" key="1">
    <source>
        <dbReference type="Pfam" id="PF03372"/>
    </source>
</evidence>
<dbReference type="PANTHER" id="PTHR14859">
    <property type="entry name" value="CALCOFLUOR WHITE HYPERSENSITIVE PROTEIN PRECURSOR"/>
    <property type="match status" value="1"/>
</dbReference>
<keyword evidence="2" id="KW-0540">Nuclease</keyword>
<dbReference type="STRING" id="1513793.SAMN06296036_12815"/>
<keyword evidence="2" id="KW-0255">Endonuclease</keyword>
<dbReference type="InterPro" id="IPR005135">
    <property type="entry name" value="Endo/exonuclease/phosphatase"/>
</dbReference>
<dbReference type="InterPro" id="IPR051916">
    <property type="entry name" value="GPI-anchor_lipid_remodeler"/>
</dbReference>
<dbReference type="InterPro" id="IPR036691">
    <property type="entry name" value="Endo/exonu/phosph_ase_sf"/>
</dbReference>
<accession>A0A1Y6CS70</accession>
<evidence type="ECO:0000313" key="2">
    <source>
        <dbReference type="EMBL" id="SMF73931.1"/>
    </source>
</evidence>
<dbReference type="PANTHER" id="PTHR14859:SF15">
    <property type="entry name" value="ENDONUCLEASE_EXONUCLEASE_PHOSPHATASE DOMAIN-CONTAINING PROTEIN"/>
    <property type="match status" value="1"/>
</dbReference>
<keyword evidence="3" id="KW-1185">Reference proteome</keyword>
<dbReference type="AlphaFoldDB" id="A0A1Y6CS70"/>
<dbReference type="EMBL" id="FWZT01000028">
    <property type="protein sequence ID" value="SMF73931.1"/>
    <property type="molecule type" value="Genomic_DNA"/>
</dbReference>
<proteinExistence type="predicted"/>
<evidence type="ECO:0000313" key="3">
    <source>
        <dbReference type="Proteomes" id="UP000192907"/>
    </source>
</evidence>
<protein>
    <submittedName>
        <fullName evidence="2">Metal-dependent hydrolase, endonuclease/exonuclease/phosphatase family</fullName>
    </submittedName>
</protein>
<feature type="domain" description="Endonuclease/exonuclease/phosphatase" evidence="1">
    <location>
        <begin position="10"/>
        <end position="229"/>
    </location>
</feature>
<dbReference type="Proteomes" id="UP000192907">
    <property type="component" value="Unassembled WGS sequence"/>
</dbReference>
<sequence>MPDSQDIKIITYNVHRMKSPFRRRPTSNDIYKLMKLTEADVICLQEVWRSHRWRRSDLEELCNELWPHSSFGYNVSFPDGNQGNAVLSRYPILLEDRVSLKTDTGEPRGGLFCLLRCGDQRLAILNTHLGLSEKEPLSQWQTLKSYLDNLGSHHPLALLGDFNDWNQRLHNEIRDAGFVEAGQSLSNRLPRTFPCPTPVLPLDRIYMKGFSAIDVRVRGFGRQGWSSDHLPYLAQLQFHESA</sequence>
<dbReference type="Gene3D" id="3.60.10.10">
    <property type="entry name" value="Endonuclease/exonuclease/phosphatase"/>
    <property type="match status" value="1"/>
</dbReference>
<dbReference type="GO" id="GO:0004527">
    <property type="term" value="F:exonuclease activity"/>
    <property type="evidence" value="ECO:0007669"/>
    <property type="project" value="UniProtKB-KW"/>
</dbReference>